<evidence type="ECO:0000256" key="1">
    <source>
        <dbReference type="SAM" id="Phobius"/>
    </source>
</evidence>
<sequence>MSLLKWNPFNMLNLLGQLADPSFSTITKLNNPQIMIGTAGYTLLFLELGYRLFKRSHN</sequence>
<name>A0A2N9DVC5_9LACO</name>
<keyword evidence="1" id="KW-0812">Transmembrane</keyword>
<keyword evidence="3" id="KW-1185">Reference proteome</keyword>
<protein>
    <submittedName>
        <fullName evidence="2">ABC transporter, permease protein</fullName>
    </submittedName>
</protein>
<feature type="transmembrane region" description="Helical" evidence="1">
    <location>
        <begin position="34"/>
        <end position="53"/>
    </location>
</feature>
<reference evidence="2" key="1">
    <citation type="submission" date="2018-01" db="EMBL/GenBank/DDBJ databases">
        <authorList>
            <person name="Chaillou S."/>
        </authorList>
    </citation>
    <scope>NUCLEOTIDE SEQUENCE [LARGE SCALE GENOMIC DNA]</scope>
    <source>
        <strain evidence="2">MFPC41A2801</strain>
    </source>
</reference>
<dbReference type="EMBL" id="OGVC01000016">
    <property type="protein sequence ID" value="SPC38436.1"/>
    <property type="molecule type" value="Genomic_DNA"/>
</dbReference>
<comment type="caution">
    <text evidence="2">The sequence shown here is derived from an EMBL/GenBank/DDBJ whole genome shotgun (WGS) entry which is preliminary data.</text>
</comment>
<gene>
    <name evidence="2" type="ORF">LFUMFP_230043</name>
</gene>
<accession>A0A2N9DVC5</accession>
<keyword evidence="1" id="KW-0472">Membrane</keyword>
<keyword evidence="1" id="KW-1133">Transmembrane helix</keyword>
<proteinExistence type="predicted"/>
<organism evidence="2 3">
    <name type="scientific">Latilactobacillus fuchuensis</name>
    <dbReference type="NCBI Taxonomy" id="164393"/>
    <lineage>
        <taxon>Bacteria</taxon>
        <taxon>Bacillati</taxon>
        <taxon>Bacillota</taxon>
        <taxon>Bacilli</taxon>
        <taxon>Lactobacillales</taxon>
        <taxon>Lactobacillaceae</taxon>
        <taxon>Latilactobacillus</taxon>
    </lineage>
</organism>
<evidence type="ECO:0000313" key="3">
    <source>
        <dbReference type="Proteomes" id="UP000238739"/>
    </source>
</evidence>
<dbReference type="Proteomes" id="UP000238739">
    <property type="component" value="Unassembled WGS sequence"/>
</dbReference>
<evidence type="ECO:0000313" key="2">
    <source>
        <dbReference type="EMBL" id="SPC38436.1"/>
    </source>
</evidence>
<dbReference type="AlphaFoldDB" id="A0A2N9DVC5"/>